<evidence type="ECO:0008006" key="3">
    <source>
        <dbReference type="Google" id="ProtNLM"/>
    </source>
</evidence>
<sequence>MELIVGGGFALLLRDSFVVAREGMSAFLKAGIFRRCGVTAAVLRSLLSLSASKLSSNQLSFGLVGDRSPVGHSGGSLSRDLEAAISKSQTERRHRRMVSLPRAAGVCGSRVDLSACACDSWGGMLFVVGLGSVGRCCTRVWGMHPSLSFSRRPVCVRSLSLLWSKLALLASISTV</sequence>
<evidence type="ECO:0000313" key="1">
    <source>
        <dbReference type="EMBL" id="KAG5379747.1"/>
    </source>
</evidence>
<comment type="caution">
    <text evidence="1">The sequence shown here is derived from an EMBL/GenBank/DDBJ whole genome shotgun (WGS) entry which is preliminary data.</text>
</comment>
<proteinExistence type="predicted"/>
<evidence type="ECO:0000313" key="2">
    <source>
        <dbReference type="Proteomes" id="UP000823674"/>
    </source>
</evidence>
<protein>
    <recommendedName>
        <fullName evidence="3">Secreted protein</fullName>
    </recommendedName>
</protein>
<keyword evidence="2" id="KW-1185">Reference proteome</keyword>
<reference evidence="1 2" key="1">
    <citation type="submission" date="2021-03" db="EMBL/GenBank/DDBJ databases">
        <authorList>
            <person name="King G.J."/>
            <person name="Bancroft I."/>
            <person name="Baten A."/>
            <person name="Bloomfield J."/>
            <person name="Borpatragohain P."/>
            <person name="He Z."/>
            <person name="Irish N."/>
            <person name="Irwin J."/>
            <person name="Liu K."/>
            <person name="Mauleon R.P."/>
            <person name="Moore J."/>
            <person name="Morris R."/>
            <person name="Ostergaard L."/>
            <person name="Wang B."/>
            <person name="Wells R."/>
        </authorList>
    </citation>
    <scope>NUCLEOTIDE SEQUENCE [LARGE SCALE GENOMIC DNA]</scope>
    <source>
        <strain evidence="1">R-o-18</strain>
        <tissue evidence="1">Leaf</tissue>
    </source>
</reference>
<name>A0ABQ7KZG4_BRACM</name>
<accession>A0ABQ7KZG4</accession>
<gene>
    <name evidence="1" type="primary">A07p030210.1_BraROA</name>
    <name evidence="1" type="ORF">IGI04_027589</name>
</gene>
<dbReference type="Proteomes" id="UP000823674">
    <property type="component" value="Chromosome A07"/>
</dbReference>
<organism evidence="1 2">
    <name type="scientific">Brassica rapa subsp. trilocularis</name>
    <dbReference type="NCBI Taxonomy" id="1813537"/>
    <lineage>
        <taxon>Eukaryota</taxon>
        <taxon>Viridiplantae</taxon>
        <taxon>Streptophyta</taxon>
        <taxon>Embryophyta</taxon>
        <taxon>Tracheophyta</taxon>
        <taxon>Spermatophyta</taxon>
        <taxon>Magnoliopsida</taxon>
        <taxon>eudicotyledons</taxon>
        <taxon>Gunneridae</taxon>
        <taxon>Pentapetalae</taxon>
        <taxon>rosids</taxon>
        <taxon>malvids</taxon>
        <taxon>Brassicales</taxon>
        <taxon>Brassicaceae</taxon>
        <taxon>Brassiceae</taxon>
        <taxon>Brassica</taxon>
    </lineage>
</organism>
<dbReference type="EMBL" id="JADBGQ010000009">
    <property type="protein sequence ID" value="KAG5379747.1"/>
    <property type="molecule type" value="Genomic_DNA"/>
</dbReference>